<comment type="subcellular location">
    <subcellularLocation>
        <location evidence="1">Cytoplasm</location>
    </subcellularLocation>
</comment>
<dbReference type="GO" id="GO:0006817">
    <property type="term" value="P:phosphate ion transport"/>
    <property type="evidence" value="ECO:0007669"/>
    <property type="project" value="UniProtKB-KW"/>
</dbReference>
<dbReference type="Proteomes" id="UP000540412">
    <property type="component" value="Unassembled WGS sequence"/>
</dbReference>
<evidence type="ECO:0000313" key="9">
    <source>
        <dbReference type="Proteomes" id="UP000540412"/>
    </source>
</evidence>
<dbReference type="InterPro" id="IPR026022">
    <property type="entry name" value="PhoU_dom"/>
</dbReference>
<comment type="subunit">
    <text evidence="3">Homodimer.</text>
</comment>
<keyword evidence="9" id="KW-1185">Reference proteome</keyword>
<protein>
    <submittedName>
        <fullName evidence="8">Phosphate transport system protein</fullName>
    </submittedName>
</protein>
<dbReference type="EMBL" id="JACHIT010000001">
    <property type="protein sequence ID" value="MBB5912249.1"/>
    <property type="molecule type" value="Genomic_DNA"/>
</dbReference>
<name>A0A7W9PA06_9NOCA</name>
<comment type="caution">
    <text evidence="8">The sequence shown here is derived from an EMBL/GenBank/DDBJ whole genome shotgun (WGS) entry which is preliminary data.</text>
</comment>
<dbReference type="Gene3D" id="1.20.58.220">
    <property type="entry name" value="Phosphate transport system protein phou homolog 2, domain 2"/>
    <property type="match status" value="1"/>
</dbReference>
<dbReference type="NCBIfam" id="TIGR02135">
    <property type="entry name" value="phoU_full"/>
    <property type="match status" value="1"/>
</dbReference>
<proteinExistence type="inferred from homology"/>
<gene>
    <name evidence="8" type="ORF">BJY24_001116</name>
</gene>
<dbReference type="PANTHER" id="PTHR42930:SF3">
    <property type="entry name" value="PHOSPHATE-SPECIFIC TRANSPORT SYSTEM ACCESSORY PROTEIN PHOU"/>
    <property type="match status" value="1"/>
</dbReference>
<evidence type="ECO:0000256" key="1">
    <source>
        <dbReference type="ARBA" id="ARBA00004496"/>
    </source>
</evidence>
<keyword evidence="6" id="KW-0592">Phosphate transport</keyword>
<evidence type="ECO:0000256" key="2">
    <source>
        <dbReference type="ARBA" id="ARBA00008107"/>
    </source>
</evidence>
<dbReference type="GO" id="GO:0045936">
    <property type="term" value="P:negative regulation of phosphate metabolic process"/>
    <property type="evidence" value="ECO:0007669"/>
    <property type="project" value="InterPro"/>
</dbReference>
<dbReference type="RefSeq" id="WP_040750118.1">
    <property type="nucleotide sequence ID" value="NZ_JACHIT010000001.1"/>
</dbReference>
<organism evidence="8 9">
    <name type="scientific">Nocardia transvalensis</name>
    <dbReference type="NCBI Taxonomy" id="37333"/>
    <lineage>
        <taxon>Bacteria</taxon>
        <taxon>Bacillati</taxon>
        <taxon>Actinomycetota</taxon>
        <taxon>Actinomycetes</taxon>
        <taxon>Mycobacteriales</taxon>
        <taxon>Nocardiaceae</taxon>
        <taxon>Nocardia</taxon>
    </lineage>
</organism>
<keyword evidence="5" id="KW-0963">Cytoplasm</keyword>
<feature type="domain" description="PhoU" evidence="7">
    <location>
        <begin position="121"/>
        <end position="203"/>
    </location>
</feature>
<dbReference type="GO" id="GO:0030643">
    <property type="term" value="P:intracellular phosphate ion homeostasis"/>
    <property type="evidence" value="ECO:0007669"/>
    <property type="project" value="InterPro"/>
</dbReference>
<feature type="domain" description="PhoU" evidence="7">
    <location>
        <begin position="24"/>
        <end position="102"/>
    </location>
</feature>
<dbReference type="SUPFAM" id="SSF109755">
    <property type="entry name" value="PhoU-like"/>
    <property type="match status" value="1"/>
</dbReference>
<evidence type="ECO:0000256" key="6">
    <source>
        <dbReference type="ARBA" id="ARBA00022592"/>
    </source>
</evidence>
<evidence type="ECO:0000256" key="3">
    <source>
        <dbReference type="ARBA" id="ARBA00011738"/>
    </source>
</evidence>
<evidence type="ECO:0000256" key="4">
    <source>
        <dbReference type="ARBA" id="ARBA00022448"/>
    </source>
</evidence>
<evidence type="ECO:0000313" key="8">
    <source>
        <dbReference type="EMBL" id="MBB5912249.1"/>
    </source>
</evidence>
<dbReference type="InterPro" id="IPR038078">
    <property type="entry name" value="PhoU-like_sf"/>
</dbReference>
<evidence type="ECO:0000259" key="7">
    <source>
        <dbReference type="Pfam" id="PF01895"/>
    </source>
</evidence>
<dbReference type="GO" id="GO:0005737">
    <property type="term" value="C:cytoplasm"/>
    <property type="evidence" value="ECO:0007669"/>
    <property type="project" value="UniProtKB-SubCell"/>
</dbReference>
<evidence type="ECO:0000256" key="5">
    <source>
        <dbReference type="ARBA" id="ARBA00022490"/>
    </source>
</evidence>
<reference evidence="8 9" key="1">
    <citation type="submission" date="2020-08" db="EMBL/GenBank/DDBJ databases">
        <title>Sequencing the genomes of 1000 actinobacteria strains.</title>
        <authorList>
            <person name="Klenk H.-P."/>
        </authorList>
    </citation>
    <scope>NUCLEOTIDE SEQUENCE [LARGE SCALE GENOMIC DNA]</scope>
    <source>
        <strain evidence="8 9">DSM 43582</strain>
    </source>
</reference>
<sequence length="220" mass="23692">MRALYHENLRQLTELLHAMCLRDRAAVEAATDAVVNANIEQAEAAIDIAAEVETMQQSAEQEAIRLLALQSPVAGELRQVVTAIQLTGNLQRMGALAGHIATSARRRHPGQAIVDSVRPLVARMGSTAADIATSAADVLDSGDPAAAATLDSQDDAMDRLHERLLATVLDHEWDAGITTAVDVTLLGRYYERFADNAVEVGRRTIFLATGETAENWTPDL</sequence>
<dbReference type="FunFam" id="1.20.58.220:FF:000004">
    <property type="entry name" value="Phosphate-specific transport system accessory protein PhoU"/>
    <property type="match status" value="1"/>
</dbReference>
<dbReference type="Pfam" id="PF01895">
    <property type="entry name" value="PhoU"/>
    <property type="match status" value="2"/>
</dbReference>
<dbReference type="PANTHER" id="PTHR42930">
    <property type="entry name" value="PHOSPHATE-SPECIFIC TRANSPORT SYSTEM ACCESSORY PROTEIN PHOU"/>
    <property type="match status" value="1"/>
</dbReference>
<keyword evidence="4" id="KW-0813">Transport</keyword>
<dbReference type="AlphaFoldDB" id="A0A7W9PA06"/>
<comment type="similarity">
    <text evidence="2">Belongs to the PhoU family.</text>
</comment>
<dbReference type="InterPro" id="IPR028366">
    <property type="entry name" value="PhoU"/>
</dbReference>
<accession>A0A7W9PA06</accession>